<sequence length="98" mass="10363">MTMIARIMRPLGVVAVLLAASLPTPSATATPTNPELGHVGRWITDAEGRVITLHGVNLVYKYPPFYPRRSWAVGGSAMLAGCHRIPGAGPAAAIYRSP</sequence>
<organism evidence="2 3">
    <name type="scientific">Nocardia jiangxiensis</name>
    <dbReference type="NCBI Taxonomy" id="282685"/>
    <lineage>
        <taxon>Bacteria</taxon>
        <taxon>Bacillati</taxon>
        <taxon>Actinomycetota</taxon>
        <taxon>Actinomycetes</taxon>
        <taxon>Mycobacteriales</taxon>
        <taxon>Nocardiaceae</taxon>
        <taxon>Nocardia</taxon>
    </lineage>
</organism>
<evidence type="ECO:0000313" key="3">
    <source>
        <dbReference type="Proteomes" id="UP001601992"/>
    </source>
</evidence>
<evidence type="ECO:0000256" key="1">
    <source>
        <dbReference type="SAM" id="SignalP"/>
    </source>
</evidence>
<proteinExistence type="predicted"/>
<keyword evidence="1" id="KW-0732">Signal</keyword>
<evidence type="ECO:0000313" key="2">
    <source>
        <dbReference type="EMBL" id="MFF3575201.1"/>
    </source>
</evidence>
<name>A0ABW6SFT0_9NOCA</name>
<accession>A0ABW6SFT0</accession>
<comment type="caution">
    <text evidence="2">The sequence shown here is derived from an EMBL/GenBank/DDBJ whole genome shotgun (WGS) entry which is preliminary data.</text>
</comment>
<feature type="chain" id="PRO_5045144489" evidence="1">
    <location>
        <begin position="30"/>
        <end position="98"/>
    </location>
</feature>
<feature type="signal peptide" evidence="1">
    <location>
        <begin position="1"/>
        <end position="29"/>
    </location>
</feature>
<gene>
    <name evidence="2" type="ORF">ACFYXQ_46465</name>
</gene>
<keyword evidence="3" id="KW-1185">Reference proteome</keyword>
<reference evidence="2 3" key="1">
    <citation type="submission" date="2024-10" db="EMBL/GenBank/DDBJ databases">
        <title>The Natural Products Discovery Center: Release of the First 8490 Sequenced Strains for Exploring Actinobacteria Biosynthetic Diversity.</title>
        <authorList>
            <person name="Kalkreuter E."/>
            <person name="Kautsar S.A."/>
            <person name="Yang D."/>
            <person name="Bader C.D."/>
            <person name="Teijaro C.N."/>
            <person name="Fluegel L."/>
            <person name="Davis C.M."/>
            <person name="Simpson J.R."/>
            <person name="Lauterbach L."/>
            <person name="Steele A.D."/>
            <person name="Gui C."/>
            <person name="Meng S."/>
            <person name="Li G."/>
            <person name="Viehrig K."/>
            <person name="Ye F."/>
            <person name="Su P."/>
            <person name="Kiefer A.F."/>
            <person name="Nichols A."/>
            <person name="Cepeda A.J."/>
            <person name="Yan W."/>
            <person name="Fan B."/>
            <person name="Jiang Y."/>
            <person name="Adhikari A."/>
            <person name="Zheng C.-J."/>
            <person name="Schuster L."/>
            <person name="Cowan T.M."/>
            <person name="Smanski M.J."/>
            <person name="Chevrette M.G."/>
            <person name="De Carvalho L.P.S."/>
            <person name="Shen B."/>
        </authorList>
    </citation>
    <scope>NUCLEOTIDE SEQUENCE [LARGE SCALE GENOMIC DNA]</scope>
    <source>
        <strain evidence="2 3">NPDC002593</strain>
    </source>
</reference>
<dbReference type="Proteomes" id="UP001601992">
    <property type="component" value="Unassembled WGS sequence"/>
</dbReference>
<protein>
    <submittedName>
        <fullName evidence="2">Uncharacterized protein</fullName>
    </submittedName>
</protein>
<dbReference type="RefSeq" id="WP_387407133.1">
    <property type="nucleotide sequence ID" value="NZ_JBIAQY010000042.1"/>
</dbReference>
<dbReference type="EMBL" id="JBIAQY010000042">
    <property type="protein sequence ID" value="MFF3575201.1"/>
    <property type="molecule type" value="Genomic_DNA"/>
</dbReference>
<feature type="non-terminal residue" evidence="2">
    <location>
        <position position="98"/>
    </location>
</feature>